<dbReference type="RefSeq" id="WP_169750034.1">
    <property type="nucleotide sequence ID" value="NZ_JBEZVI010000002.1"/>
</dbReference>
<feature type="compositionally biased region" description="Low complexity" evidence="1">
    <location>
        <begin position="80"/>
        <end position="94"/>
    </location>
</feature>
<feature type="compositionally biased region" description="Polar residues" evidence="1">
    <location>
        <begin position="57"/>
        <end position="72"/>
    </location>
</feature>
<feature type="region of interest" description="Disordered" evidence="1">
    <location>
        <begin position="50"/>
        <end position="109"/>
    </location>
</feature>
<dbReference type="EMBL" id="JBEZVI010000002">
    <property type="protein sequence ID" value="MEU3709277.1"/>
    <property type="molecule type" value="Genomic_DNA"/>
</dbReference>
<dbReference type="Proteomes" id="UP001550853">
    <property type="component" value="Unassembled WGS sequence"/>
</dbReference>
<name>A0ABV2YU56_9ACTN</name>
<feature type="compositionally biased region" description="Low complexity" evidence="1">
    <location>
        <begin position="225"/>
        <end position="242"/>
    </location>
</feature>
<evidence type="ECO:0000313" key="3">
    <source>
        <dbReference type="Proteomes" id="UP001550853"/>
    </source>
</evidence>
<keyword evidence="3" id="KW-1185">Reference proteome</keyword>
<evidence type="ECO:0000256" key="1">
    <source>
        <dbReference type="SAM" id="MobiDB-lite"/>
    </source>
</evidence>
<evidence type="ECO:0000313" key="2">
    <source>
        <dbReference type="EMBL" id="MEU3709277.1"/>
    </source>
</evidence>
<accession>A0ABV2YU56</accession>
<organism evidence="2 3">
    <name type="scientific">Streptomyces catenulae</name>
    <dbReference type="NCBI Taxonomy" id="66875"/>
    <lineage>
        <taxon>Bacteria</taxon>
        <taxon>Bacillati</taxon>
        <taxon>Actinomycetota</taxon>
        <taxon>Actinomycetes</taxon>
        <taxon>Kitasatosporales</taxon>
        <taxon>Streptomycetaceae</taxon>
        <taxon>Streptomyces</taxon>
    </lineage>
</organism>
<comment type="caution">
    <text evidence="2">The sequence shown here is derived from an EMBL/GenBank/DDBJ whole genome shotgun (WGS) entry which is preliminary data.</text>
</comment>
<sequence length="304" mass="29804">MSAAFVPPAAVRLPRTVAVRRALLAGLFLVGFVALGFALGPGAHADDRTAGLPGTLSPATATSTVDQPSSQVRAVPVDRATASPAKATAEAGAPVRAATRTASPDRLAPSEAAVARQGAQVGAATGREARAAAGELADAVRPAAERAGQITDPVTGLVRQVGGAAGAVLPQPSGTHPGHPGDGGRPQHGGAPHGTPQGSAHRVGPAKKADASGVGEVRAKDAEGARSAARAPGAPSPDGASAPLPRGAFAPASSSIGDGHGPRGDQHAACVAETAYTGRMPGGAHRAEGAPTRHRPHDILEFPG</sequence>
<feature type="region of interest" description="Disordered" evidence="1">
    <location>
        <begin position="166"/>
        <end position="304"/>
    </location>
</feature>
<gene>
    <name evidence="2" type="ORF">AB0E61_04155</name>
</gene>
<protein>
    <submittedName>
        <fullName evidence="2">Uncharacterized protein</fullName>
    </submittedName>
</protein>
<reference evidence="2 3" key="1">
    <citation type="submission" date="2024-06" db="EMBL/GenBank/DDBJ databases">
        <title>The Natural Products Discovery Center: Release of the First 8490 Sequenced Strains for Exploring Actinobacteria Biosynthetic Diversity.</title>
        <authorList>
            <person name="Kalkreuter E."/>
            <person name="Kautsar S.A."/>
            <person name="Yang D."/>
            <person name="Bader C.D."/>
            <person name="Teijaro C.N."/>
            <person name="Fluegel L."/>
            <person name="Davis C.M."/>
            <person name="Simpson J.R."/>
            <person name="Lauterbach L."/>
            <person name="Steele A.D."/>
            <person name="Gui C."/>
            <person name="Meng S."/>
            <person name="Li G."/>
            <person name="Viehrig K."/>
            <person name="Ye F."/>
            <person name="Su P."/>
            <person name="Kiefer A.F."/>
            <person name="Nichols A."/>
            <person name="Cepeda A.J."/>
            <person name="Yan W."/>
            <person name="Fan B."/>
            <person name="Jiang Y."/>
            <person name="Adhikari A."/>
            <person name="Zheng C.-J."/>
            <person name="Schuster L."/>
            <person name="Cowan T.M."/>
            <person name="Smanski M.J."/>
            <person name="Chevrette M.G."/>
            <person name="De Carvalho L.P.S."/>
            <person name="Shen B."/>
        </authorList>
    </citation>
    <scope>NUCLEOTIDE SEQUENCE [LARGE SCALE GENOMIC DNA]</scope>
    <source>
        <strain evidence="2 3">NPDC033039</strain>
    </source>
</reference>
<proteinExistence type="predicted"/>